<dbReference type="GO" id="GO:0005634">
    <property type="term" value="C:nucleus"/>
    <property type="evidence" value="ECO:0007669"/>
    <property type="project" value="UniProtKB-SubCell"/>
</dbReference>
<dbReference type="InterPro" id="IPR038718">
    <property type="entry name" value="SNF2-like_sf"/>
</dbReference>
<organism evidence="14 15">
    <name type="scientific">Powellomyces hirtus</name>
    <dbReference type="NCBI Taxonomy" id="109895"/>
    <lineage>
        <taxon>Eukaryota</taxon>
        <taxon>Fungi</taxon>
        <taxon>Fungi incertae sedis</taxon>
        <taxon>Chytridiomycota</taxon>
        <taxon>Chytridiomycota incertae sedis</taxon>
        <taxon>Chytridiomycetes</taxon>
        <taxon>Spizellomycetales</taxon>
        <taxon>Powellomycetaceae</taxon>
        <taxon>Powellomyces</taxon>
    </lineage>
</organism>
<evidence type="ECO:0000256" key="11">
    <source>
        <dbReference type="SAM" id="MobiDB-lite"/>
    </source>
</evidence>
<evidence type="ECO:0000259" key="12">
    <source>
        <dbReference type="PROSITE" id="PS51192"/>
    </source>
</evidence>
<evidence type="ECO:0000313" key="15">
    <source>
        <dbReference type="Proteomes" id="UP000318582"/>
    </source>
</evidence>
<feature type="region of interest" description="Disordered" evidence="11">
    <location>
        <begin position="25"/>
        <end position="180"/>
    </location>
</feature>
<dbReference type="PROSITE" id="PS51194">
    <property type="entry name" value="HELICASE_CTER"/>
    <property type="match status" value="1"/>
</dbReference>
<evidence type="ECO:0000256" key="1">
    <source>
        <dbReference type="ARBA" id="ARBA00004123"/>
    </source>
</evidence>
<dbReference type="InterPro" id="IPR027417">
    <property type="entry name" value="P-loop_NTPase"/>
</dbReference>
<dbReference type="FunFam" id="3.40.50.10810:FF:000014">
    <property type="entry name" value="SWI/SNF-related matrix-associated actin-dependent regulator of chromatin subfamily A containing DEAD/H box 1"/>
    <property type="match status" value="1"/>
</dbReference>
<dbReference type="Gene3D" id="3.40.50.10810">
    <property type="entry name" value="Tandem AAA-ATPase domain"/>
    <property type="match status" value="1"/>
</dbReference>
<keyword evidence="5" id="KW-0378">Hydrolase</keyword>
<comment type="subcellular location">
    <subcellularLocation>
        <location evidence="1">Nucleus</location>
    </subcellularLocation>
</comment>
<dbReference type="STRING" id="109895.A0A507DWB1"/>
<feature type="compositionally biased region" description="Polar residues" evidence="11">
    <location>
        <begin position="78"/>
        <end position="92"/>
    </location>
</feature>
<dbReference type="GO" id="GO:0003677">
    <property type="term" value="F:DNA binding"/>
    <property type="evidence" value="ECO:0007669"/>
    <property type="project" value="UniProtKB-KW"/>
</dbReference>
<dbReference type="Proteomes" id="UP000318582">
    <property type="component" value="Unassembled WGS sequence"/>
</dbReference>
<sequence>MANSDTDVDDVDHAAVTLSPRLKRRSVATQKVAAGSHSPLEDQSGSGDFRNVEDDDEDSDFVPETPSAQLTPGERPRSTGQDPQPASAQTRGQAWRNLPPTPLLSQTKARYGARKVVSSEQTENIRGPKRGQASFGNSIEGYRFNGSNGKGDTSSSNAPPAIPYKTPKLKPGEGYSIASKRPRFPSVDELSTASAAISSARDYWAPWTSENTSIPRHTTAPATVPAPVRSDSSLDAVLARLTARFPSVNLAALRMILESVSGDYDKAKTLILESIAKGAGADGSAPKRRRLVKKKDAQQREASVVSNASEAQVTSVRPAPKPRAPSRTITIADSSDNTDVDDAKPYRESDLDQRTVAFFNTASPQQMSEAIAMCTPEQGNFIVGLRPFTSMEHLTDSLTGHKGQRPLSKLPERYQEVLEGYSEVDSLIEQCEKFGDEVMAILKSWTTTGASTGGTQEEAATEVSLVHVNDSALGSDDGLEEEGDLDIGRGNVHKCLARQPSVVNPDLPLKSYQLVGISWLYMLHSKGLGGILADEMGLGKTAQVISFLGYLKALGKPAGPHLIVVPASTLENWRREITKWCPSLNVTSYYGGQSERFSMQQEISDDIDQTDIILTTYNLCTGAKDDRSFLRRLRCKSLILDEGHMVKNMESARYKHLMSFKASFRLLLTGTPLQNNLMELLALLTFIMPTLFSNIDAFTKIFNIKNSGETGFLSRQRIERAQKIMAPFVLRRKKAQVLTELPGKTQEVQLCKATARQRELYESIIAESRKSLLEASAASATADASNSTMNGSKPKRGKKKAPPPAEGTRKGLSNVLMQLRKAADHPLLFRRYYTDDKLWLMSQQIMRELEYVDANRQYIYEDMMVMSDFELHRLCVKFSAISKHRLQPEHWMDCGKIEVLKPMILKMRESGDRILLFSQFVMMLDILEAVLDTMGVRYLRLDGSTGVNERQNIIDSYNDTPEVTVFLLSTKAGGFGINLTSANVVVIYDLDFNPHNDAQAEDRAHRVGQTRDVRVVKLVLDKSVEQHILKRAMTKLKLDERVQAVDDDGKVGDDEIVDSYVLDMLRDELVTS</sequence>
<feature type="compositionally biased region" description="Polar residues" evidence="11">
    <location>
        <begin position="327"/>
        <end position="337"/>
    </location>
</feature>
<dbReference type="InterPro" id="IPR014001">
    <property type="entry name" value="Helicase_ATP-bd"/>
</dbReference>
<feature type="domain" description="Helicase C-terminal" evidence="13">
    <location>
        <begin position="899"/>
        <end position="1049"/>
    </location>
</feature>
<comment type="caution">
    <text evidence="14">The sequence shown here is derived from an EMBL/GenBank/DDBJ whole genome shotgun (WGS) entry which is preliminary data.</text>
</comment>
<gene>
    <name evidence="14" type="ORF">PhCBS80983_g05482</name>
</gene>
<dbReference type="SMART" id="SM00490">
    <property type="entry name" value="HELICc"/>
    <property type="match status" value="1"/>
</dbReference>
<dbReference type="PANTHER" id="PTHR10799">
    <property type="entry name" value="SNF2/RAD54 HELICASE FAMILY"/>
    <property type="match status" value="1"/>
</dbReference>
<dbReference type="GO" id="GO:0005694">
    <property type="term" value="C:chromosome"/>
    <property type="evidence" value="ECO:0007669"/>
    <property type="project" value="UniProtKB-ARBA"/>
</dbReference>
<dbReference type="Pfam" id="PF00176">
    <property type="entry name" value="SNF2-rel_dom"/>
    <property type="match status" value="1"/>
</dbReference>
<dbReference type="EC" id="3.6.4.12" evidence="3"/>
<evidence type="ECO:0000259" key="13">
    <source>
        <dbReference type="PROSITE" id="PS51194"/>
    </source>
</evidence>
<evidence type="ECO:0000256" key="3">
    <source>
        <dbReference type="ARBA" id="ARBA00012551"/>
    </source>
</evidence>
<evidence type="ECO:0000256" key="10">
    <source>
        <dbReference type="ARBA" id="ARBA00023242"/>
    </source>
</evidence>
<dbReference type="AlphaFoldDB" id="A0A507DWB1"/>
<dbReference type="InterPro" id="IPR001650">
    <property type="entry name" value="Helicase_C-like"/>
</dbReference>
<dbReference type="InterPro" id="IPR000330">
    <property type="entry name" value="SNF2_N"/>
</dbReference>
<keyword evidence="8" id="KW-0156">Chromatin regulator</keyword>
<evidence type="ECO:0000313" key="14">
    <source>
        <dbReference type="EMBL" id="TPX55248.1"/>
    </source>
</evidence>
<feature type="compositionally biased region" description="Polar residues" evidence="11">
    <location>
        <begin position="300"/>
        <end position="315"/>
    </location>
</feature>
<protein>
    <recommendedName>
        <fullName evidence="3">DNA helicase</fullName>
        <ecNumber evidence="3">3.6.4.12</ecNumber>
    </recommendedName>
</protein>
<dbReference type="CDD" id="cd18793">
    <property type="entry name" value="SF2_C_SNF"/>
    <property type="match status" value="1"/>
</dbReference>
<dbReference type="GO" id="GO:0005524">
    <property type="term" value="F:ATP binding"/>
    <property type="evidence" value="ECO:0007669"/>
    <property type="project" value="UniProtKB-KW"/>
</dbReference>
<dbReference type="GO" id="GO:0016787">
    <property type="term" value="F:hydrolase activity"/>
    <property type="evidence" value="ECO:0007669"/>
    <property type="project" value="UniProtKB-KW"/>
</dbReference>
<feature type="domain" description="Helicase ATP-binding" evidence="12">
    <location>
        <begin position="521"/>
        <end position="690"/>
    </location>
</feature>
<dbReference type="InterPro" id="IPR049730">
    <property type="entry name" value="SNF2/RAD54-like_C"/>
</dbReference>
<keyword evidence="15" id="KW-1185">Reference proteome</keyword>
<evidence type="ECO:0000256" key="8">
    <source>
        <dbReference type="ARBA" id="ARBA00022853"/>
    </source>
</evidence>
<dbReference type="EMBL" id="QEAQ01000119">
    <property type="protein sequence ID" value="TPX55248.1"/>
    <property type="molecule type" value="Genomic_DNA"/>
</dbReference>
<keyword evidence="7" id="KW-0067">ATP-binding</keyword>
<reference evidence="14 15" key="1">
    <citation type="journal article" date="2019" name="Sci. Rep.">
        <title>Comparative genomics of chytrid fungi reveal insights into the obligate biotrophic and pathogenic lifestyle of Synchytrium endobioticum.</title>
        <authorList>
            <person name="van de Vossenberg B.T.L.H."/>
            <person name="Warris S."/>
            <person name="Nguyen H.D.T."/>
            <person name="van Gent-Pelzer M.P.E."/>
            <person name="Joly D.L."/>
            <person name="van de Geest H.C."/>
            <person name="Bonants P.J.M."/>
            <person name="Smith D.S."/>
            <person name="Levesque C.A."/>
            <person name="van der Lee T.A.J."/>
        </authorList>
    </citation>
    <scope>NUCLEOTIDE SEQUENCE [LARGE SCALE GENOMIC DNA]</scope>
    <source>
        <strain evidence="14 15">CBS 809.83</strain>
    </source>
</reference>
<dbReference type="Pfam" id="PF00271">
    <property type="entry name" value="Helicase_C"/>
    <property type="match status" value="1"/>
</dbReference>
<dbReference type="GO" id="GO:0006325">
    <property type="term" value="P:chromatin organization"/>
    <property type="evidence" value="ECO:0007669"/>
    <property type="project" value="UniProtKB-KW"/>
</dbReference>
<evidence type="ECO:0000256" key="6">
    <source>
        <dbReference type="ARBA" id="ARBA00022806"/>
    </source>
</evidence>
<comment type="similarity">
    <text evidence="2">Belongs to the SNF2/RAD54 helicase family.</text>
</comment>
<evidence type="ECO:0000256" key="5">
    <source>
        <dbReference type="ARBA" id="ARBA00022801"/>
    </source>
</evidence>
<dbReference type="SMART" id="SM00487">
    <property type="entry name" value="DEXDc"/>
    <property type="match status" value="1"/>
</dbReference>
<feature type="region of interest" description="Disordered" evidence="11">
    <location>
        <begin position="783"/>
        <end position="811"/>
    </location>
</feature>
<dbReference type="SUPFAM" id="SSF52540">
    <property type="entry name" value="P-loop containing nucleoside triphosphate hydrolases"/>
    <property type="match status" value="2"/>
</dbReference>
<feature type="compositionally biased region" description="Polar residues" evidence="11">
    <location>
        <begin position="145"/>
        <end position="158"/>
    </location>
</feature>
<feature type="region of interest" description="Disordered" evidence="11">
    <location>
        <begin position="294"/>
        <end position="342"/>
    </location>
</feature>
<keyword evidence="10" id="KW-0539">Nucleus</keyword>
<keyword evidence="6" id="KW-0347">Helicase</keyword>
<name>A0A507DWB1_9FUNG</name>
<dbReference type="GO" id="GO:0003678">
    <property type="term" value="F:DNA helicase activity"/>
    <property type="evidence" value="ECO:0007669"/>
    <property type="project" value="UniProtKB-EC"/>
</dbReference>
<evidence type="ECO:0000256" key="7">
    <source>
        <dbReference type="ARBA" id="ARBA00022840"/>
    </source>
</evidence>
<accession>A0A507DWB1</accession>
<dbReference type="PROSITE" id="PS51192">
    <property type="entry name" value="HELICASE_ATP_BIND_1"/>
    <property type="match status" value="1"/>
</dbReference>
<proteinExistence type="inferred from homology"/>
<evidence type="ECO:0000256" key="2">
    <source>
        <dbReference type="ARBA" id="ARBA00007025"/>
    </source>
</evidence>
<evidence type="ECO:0000256" key="4">
    <source>
        <dbReference type="ARBA" id="ARBA00022741"/>
    </source>
</evidence>
<keyword evidence="4" id="KW-0547">Nucleotide-binding</keyword>
<dbReference type="Gene3D" id="3.40.50.300">
    <property type="entry name" value="P-loop containing nucleotide triphosphate hydrolases"/>
    <property type="match status" value="1"/>
</dbReference>
<keyword evidence="9" id="KW-0238">DNA-binding</keyword>
<evidence type="ECO:0000256" key="9">
    <source>
        <dbReference type="ARBA" id="ARBA00023125"/>
    </source>
</evidence>